<dbReference type="AlphaFoldDB" id="A0A918B2Y1"/>
<feature type="region of interest" description="Disordered" evidence="1">
    <location>
        <begin position="26"/>
        <end position="87"/>
    </location>
</feature>
<evidence type="ECO:0000256" key="1">
    <source>
        <dbReference type="SAM" id="MobiDB-lite"/>
    </source>
</evidence>
<reference evidence="2" key="1">
    <citation type="journal article" date="2014" name="Int. J. Syst. Evol. Microbiol.">
        <title>Complete genome sequence of Corynebacterium casei LMG S-19264T (=DSM 44701T), isolated from a smear-ripened cheese.</title>
        <authorList>
            <consortium name="US DOE Joint Genome Institute (JGI-PGF)"/>
            <person name="Walter F."/>
            <person name="Albersmeier A."/>
            <person name="Kalinowski J."/>
            <person name="Ruckert C."/>
        </authorList>
    </citation>
    <scope>NUCLEOTIDE SEQUENCE</scope>
    <source>
        <strain evidence="2">JCM 4335</strain>
    </source>
</reference>
<keyword evidence="3" id="KW-1185">Reference proteome</keyword>
<dbReference type="EMBL" id="BMSV01000009">
    <property type="protein sequence ID" value="GGQ20993.1"/>
    <property type="molecule type" value="Genomic_DNA"/>
</dbReference>
<organism evidence="2 3">
    <name type="scientific">Streptomyces roseolilacinus</name>
    <dbReference type="NCBI Taxonomy" id="66904"/>
    <lineage>
        <taxon>Bacteria</taxon>
        <taxon>Bacillati</taxon>
        <taxon>Actinomycetota</taxon>
        <taxon>Actinomycetes</taxon>
        <taxon>Kitasatosporales</taxon>
        <taxon>Streptomycetaceae</taxon>
        <taxon>Streptomyces</taxon>
    </lineage>
</organism>
<feature type="compositionally biased region" description="Gly residues" evidence="1">
    <location>
        <begin position="34"/>
        <end position="52"/>
    </location>
</feature>
<gene>
    <name evidence="2" type="ORF">GCM10010249_44560</name>
</gene>
<name>A0A918B2Y1_9ACTN</name>
<proteinExistence type="predicted"/>
<evidence type="ECO:0000313" key="2">
    <source>
        <dbReference type="EMBL" id="GGQ20993.1"/>
    </source>
</evidence>
<reference evidence="2" key="2">
    <citation type="submission" date="2020-09" db="EMBL/GenBank/DDBJ databases">
        <authorList>
            <person name="Sun Q."/>
            <person name="Ohkuma M."/>
        </authorList>
    </citation>
    <scope>NUCLEOTIDE SEQUENCE</scope>
    <source>
        <strain evidence="2">JCM 4335</strain>
    </source>
</reference>
<evidence type="ECO:0000313" key="3">
    <source>
        <dbReference type="Proteomes" id="UP000654123"/>
    </source>
</evidence>
<comment type="caution">
    <text evidence="2">The sequence shown here is derived from an EMBL/GenBank/DDBJ whole genome shotgun (WGS) entry which is preliminary data.</text>
</comment>
<sequence length="87" mass="8252">MGGGADTGAVRGDRWAVRTCAGEGDHVGLLVEPGGRGPLGGSHLNPGGGGCPAGPLVEPKGRADAGPAGAHFGGATPVPGRGRVPPL</sequence>
<protein>
    <submittedName>
        <fullName evidence="2">Uncharacterized protein</fullName>
    </submittedName>
</protein>
<dbReference type="Proteomes" id="UP000654123">
    <property type="component" value="Unassembled WGS sequence"/>
</dbReference>
<accession>A0A918B2Y1</accession>